<dbReference type="AlphaFoldDB" id="A0A1W2BZ69"/>
<evidence type="ECO:0000313" key="5">
    <source>
        <dbReference type="Proteomes" id="UP000192393"/>
    </source>
</evidence>
<evidence type="ECO:0000313" key="4">
    <source>
        <dbReference type="EMBL" id="SMC78151.1"/>
    </source>
</evidence>
<keyword evidence="5" id="KW-1185">Reference proteome</keyword>
<dbReference type="PANTHER" id="PTHR10655">
    <property type="entry name" value="LYSOPHOSPHOLIPASE-RELATED"/>
    <property type="match status" value="1"/>
</dbReference>
<organism evidence="4 5">
    <name type="scientific">Moheibacter sediminis</name>
    <dbReference type="NCBI Taxonomy" id="1434700"/>
    <lineage>
        <taxon>Bacteria</taxon>
        <taxon>Pseudomonadati</taxon>
        <taxon>Bacteroidota</taxon>
        <taxon>Flavobacteriia</taxon>
        <taxon>Flavobacteriales</taxon>
        <taxon>Weeksellaceae</taxon>
        <taxon>Moheibacter</taxon>
    </lineage>
</organism>
<dbReference type="GO" id="GO:0016787">
    <property type="term" value="F:hydrolase activity"/>
    <property type="evidence" value="ECO:0007669"/>
    <property type="project" value="UniProtKB-KW"/>
</dbReference>
<dbReference type="STRING" id="1434700.SAMN06296427_1084"/>
<accession>A0A1W2BZ69</accession>
<dbReference type="SUPFAM" id="SSF53474">
    <property type="entry name" value="alpha/beta-Hydrolases"/>
    <property type="match status" value="1"/>
</dbReference>
<feature type="domain" description="Phospholipase/carboxylesterase/thioesterase" evidence="3">
    <location>
        <begin position="18"/>
        <end position="214"/>
    </location>
</feature>
<name>A0A1W2BZ69_9FLAO</name>
<evidence type="ECO:0000259" key="3">
    <source>
        <dbReference type="Pfam" id="PF02230"/>
    </source>
</evidence>
<dbReference type="InterPro" id="IPR003140">
    <property type="entry name" value="PLipase/COase/thioEstase"/>
</dbReference>
<dbReference type="Proteomes" id="UP000192393">
    <property type="component" value="Unassembled WGS sequence"/>
</dbReference>
<dbReference type="OrthoDB" id="9795555at2"/>
<sequence>MKELNGINYLERKPKKALDKNPLLLLIHGYGSNEQDLFSFADDIPDEFHVISVQGIHTLSLGMYAWYEIDFVNMQKFNNVPQAIESRNKLVEFIDEITSKENLDKENVTVFGFSQGAILSYSIAMNYPEKVKNIACLSGYPEMDFIGEINPEKDYSKLNFFISHGIEDMVIPIEWAQKSKPFLDNLNIKNQYHEYRSGHGLVPQNYFDLMKWLKEI</sequence>
<comment type="similarity">
    <text evidence="1">Belongs to the AB hydrolase superfamily. AB hydrolase 2 family.</text>
</comment>
<dbReference type="InterPro" id="IPR050565">
    <property type="entry name" value="LYPA1-2/EST-like"/>
</dbReference>
<evidence type="ECO:0000256" key="1">
    <source>
        <dbReference type="ARBA" id="ARBA00006499"/>
    </source>
</evidence>
<dbReference type="Pfam" id="PF02230">
    <property type="entry name" value="Abhydrolase_2"/>
    <property type="match status" value="1"/>
</dbReference>
<dbReference type="Gene3D" id="3.40.50.1820">
    <property type="entry name" value="alpha/beta hydrolase"/>
    <property type="match status" value="1"/>
</dbReference>
<keyword evidence="2" id="KW-0378">Hydrolase</keyword>
<dbReference type="InterPro" id="IPR029058">
    <property type="entry name" value="AB_hydrolase_fold"/>
</dbReference>
<evidence type="ECO:0000256" key="2">
    <source>
        <dbReference type="ARBA" id="ARBA00022801"/>
    </source>
</evidence>
<proteinExistence type="inferred from homology"/>
<reference evidence="4 5" key="1">
    <citation type="submission" date="2017-04" db="EMBL/GenBank/DDBJ databases">
        <authorList>
            <person name="Afonso C.L."/>
            <person name="Miller P.J."/>
            <person name="Scott M.A."/>
            <person name="Spackman E."/>
            <person name="Goraichik I."/>
            <person name="Dimitrov K.M."/>
            <person name="Suarez D.L."/>
            <person name="Swayne D.E."/>
        </authorList>
    </citation>
    <scope>NUCLEOTIDE SEQUENCE [LARGE SCALE GENOMIC DNA]</scope>
    <source>
        <strain evidence="4 5">CGMCC 1.12708</strain>
    </source>
</reference>
<gene>
    <name evidence="4" type="ORF">SAMN06296427_1084</name>
</gene>
<dbReference type="RefSeq" id="WP_084017888.1">
    <property type="nucleotide sequence ID" value="NZ_FWXS01000008.1"/>
</dbReference>
<protein>
    <submittedName>
        <fullName evidence="4">Phospholipase/carboxylesterase</fullName>
    </submittedName>
</protein>
<dbReference type="PANTHER" id="PTHR10655:SF17">
    <property type="entry name" value="LYSOPHOSPHOLIPASE-LIKE PROTEIN 1"/>
    <property type="match status" value="1"/>
</dbReference>
<dbReference type="EMBL" id="FWXS01000008">
    <property type="protein sequence ID" value="SMC78151.1"/>
    <property type="molecule type" value="Genomic_DNA"/>
</dbReference>